<dbReference type="CAZy" id="CBM6">
    <property type="family name" value="Carbohydrate-Binding Module Family 6"/>
</dbReference>
<dbReference type="CAZy" id="CBM56">
    <property type="family name" value="Carbohydrate-Binding Module Family 56"/>
</dbReference>
<dbReference type="InterPro" id="IPR008979">
    <property type="entry name" value="Galactose-bd-like_sf"/>
</dbReference>
<accession>Q21P99</accession>
<evidence type="ECO:0000259" key="3">
    <source>
        <dbReference type="PROSITE" id="PS51175"/>
    </source>
</evidence>
<evidence type="ECO:0000259" key="4">
    <source>
        <dbReference type="PROSITE" id="PS52005"/>
    </source>
</evidence>
<dbReference type="Pfam" id="PF22184">
    <property type="entry name" value="CBM_56"/>
    <property type="match status" value="1"/>
</dbReference>
<organism evidence="5 6">
    <name type="scientific">Saccharophagus degradans (strain 2-40 / ATCC 43961 / DSM 17024)</name>
    <dbReference type="NCBI Taxonomy" id="203122"/>
    <lineage>
        <taxon>Bacteria</taxon>
        <taxon>Pseudomonadati</taxon>
        <taxon>Pseudomonadota</taxon>
        <taxon>Gammaproteobacteria</taxon>
        <taxon>Cellvibrionales</taxon>
        <taxon>Cellvibrionaceae</taxon>
        <taxon>Saccharophagus</taxon>
    </lineage>
</organism>
<feature type="transmembrane region" description="Helical" evidence="2">
    <location>
        <begin position="20"/>
        <end position="41"/>
    </location>
</feature>
<dbReference type="SUPFAM" id="SSF49785">
    <property type="entry name" value="Galactose-binding domain-like"/>
    <property type="match status" value="2"/>
</dbReference>
<dbReference type="SMART" id="SM00606">
    <property type="entry name" value="CBD_IV"/>
    <property type="match status" value="2"/>
</dbReference>
<keyword evidence="2" id="KW-1133">Transmembrane helix</keyword>
<dbReference type="SUPFAM" id="SSF56219">
    <property type="entry name" value="DNase I-like"/>
    <property type="match status" value="1"/>
</dbReference>
<dbReference type="PROSITE" id="PS52005">
    <property type="entry name" value="CBM56"/>
    <property type="match status" value="1"/>
</dbReference>
<feature type="domain" description="CBM56" evidence="4">
    <location>
        <begin position="25"/>
        <end position="122"/>
    </location>
</feature>
<evidence type="ECO:0000256" key="1">
    <source>
        <dbReference type="ARBA" id="ARBA00022729"/>
    </source>
</evidence>
<protein>
    <submittedName>
        <fullName evidence="5">Putative polysaccharide-binding protein</fullName>
    </submittedName>
</protein>
<dbReference type="GeneID" id="98615616"/>
<dbReference type="KEGG" id="sde:Sde_0216"/>
<dbReference type="InterPro" id="IPR005084">
    <property type="entry name" value="CBM6"/>
</dbReference>
<keyword evidence="6" id="KW-1185">Reference proteome</keyword>
<dbReference type="eggNOG" id="COG3568">
    <property type="taxonomic scope" value="Bacteria"/>
</dbReference>
<dbReference type="InterPro" id="IPR047569">
    <property type="entry name" value="CBM56"/>
</dbReference>
<feature type="domain" description="CBM6" evidence="3">
    <location>
        <begin position="158"/>
        <end position="284"/>
    </location>
</feature>
<dbReference type="Proteomes" id="UP000001947">
    <property type="component" value="Chromosome"/>
</dbReference>
<evidence type="ECO:0000313" key="5">
    <source>
        <dbReference type="EMBL" id="ABD79480.1"/>
    </source>
</evidence>
<dbReference type="InterPro" id="IPR006584">
    <property type="entry name" value="Cellulose-bd_IV"/>
</dbReference>
<gene>
    <name evidence="5" type="primary">cbm6B</name>
    <name evidence="5" type="ordered locus">Sde_0216</name>
</gene>
<dbReference type="STRING" id="203122.Sde_0216"/>
<dbReference type="InterPro" id="IPR036691">
    <property type="entry name" value="Endo/exonu/phosph_ase_sf"/>
</dbReference>
<dbReference type="PROSITE" id="PS51175">
    <property type="entry name" value="CBM6"/>
    <property type="match status" value="2"/>
</dbReference>
<name>Q21P99_SACD2</name>
<dbReference type="Pfam" id="PF03422">
    <property type="entry name" value="CBM_6"/>
    <property type="match status" value="2"/>
</dbReference>
<keyword evidence="2" id="KW-0812">Transmembrane</keyword>
<reference evidence="5 6" key="1">
    <citation type="journal article" date="2008" name="PLoS Genet.">
        <title>Complete genome sequence of the complex carbohydrate-degrading marine bacterium, Saccharophagus degradans strain 2-40 T.</title>
        <authorList>
            <person name="Weiner R.M."/>
            <person name="Taylor L.E.II."/>
            <person name="Henrissat B."/>
            <person name="Hauser L."/>
            <person name="Land M."/>
            <person name="Coutinho P.M."/>
            <person name="Rancurel C."/>
            <person name="Saunders E.H."/>
            <person name="Longmire A.G."/>
            <person name="Zhang H."/>
            <person name="Bayer E.A."/>
            <person name="Gilbert H.J."/>
            <person name="Larimer F."/>
            <person name="Zhulin I.B."/>
            <person name="Ekborg N.A."/>
            <person name="Lamed R."/>
            <person name="Richardson P.M."/>
            <person name="Borovok I."/>
            <person name="Hutcheson S."/>
        </authorList>
    </citation>
    <scope>NUCLEOTIDE SEQUENCE [LARGE SCALE GENOMIC DNA]</scope>
    <source>
        <strain evidence="6">2-40 / ATCC 43961 / DSM 17024</strain>
    </source>
</reference>
<dbReference type="HOGENOM" id="CLU_434048_0_0_6"/>
<evidence type="ECO:0000256" key="2">
    <source>
        <dbReference type="SAM" id="Phobius"/>
    </source>
</evidence>
<dbReference type="OrthoDB" id="6056921at2"/>
<dbReference type="CDD" id="cd04080">
    <property type="entry name" value="CBM6_cellulase-like"/>
    <property type="match status" value="1"/>
</dbReference>
<dbReference type="RefSeq" id="WP_011466704.1">
    <property type="nucleotide sequence ID" value="NC_007912.1"/>
</dbReference>
<dbReference type="AlphaFoldDB" id="Q21P99"/>
<dbReference type="GO" id="GO:0030246">
    <property type="term" value="F:carbohydrate binding"/>
    <property type="evidence" value="ECO:0007669"/>
    <property type="project" value="UniProtKB-UniRule"/>
</dbReference>
<feature type="domain" description="CBM6" evidence="3">
    <location>
        <begin position="291"/>
        <end position="408"/>
    </location>
</feature>
<dbReference type="Gene3D" id="3.60.10.10">
    <property type="entry name" value="Endonuclease/exonuclease/phosphatase"/>
    <property type="match status" value="1"/>
</dbReference>
<sequence>MLRIHLAMPNMAFSLLQHYLLNTFSGVSIWVLCGLLMGAYVNAATQEINGNQLQVTCQSETFCDIHYRLNNGRELNIAMASLGNGEYAHTISNLISGDVIVYYLTYQQNGLAYDSERLTHIYGGASSSAGADPYLGFRAPIPGTILAVNYDTGGEGIAFHDATIGNSGGQYRDESVDIESASIGGFNVGWVASGEWLQYSVDVARAGSFDIVAQIASPNSGGSLHYEITGATNVQSDAVQFANTGGWQVWAHTAAAKVQLNAGAHTIRLVFESAGFNIHSLLVSEASSSFGKVEAESFDSMSGVVSEATSVGYFDRGDWMKYSAVSFGNLAKSITLSVAGEYNNGIAELRLDSVSGPVIGTYSMESTGGWASFKPKSFNIVHTLGVHDLYIVGKNGSGIFNLDYFQLSADVVEETNPATAVKAMSLNIYGWATMPQNADKYAALIRSRGVDVVGIQEGVEDWLIGPGFPTNYSKADALGAALGACWQQRYQIFINICEGNSFVSNRRFDMTDGPNATRTGESARINKNGFEYAVLTVHWDHQSGAAKVANAHETAAEVNYYGALPTVVVGDFNTGCTSHEVNTLMHEAGMVLIGNAGIDCILAKRFNGTAQTFDAAPSDHPGLDASLSTN</sequence>
<dbReference type="EMBL" id="CP000282">
    <property type="protein sequence ID" value="ABD79480.1"/>
    <property type="molecule type" value="Genomic_DNA"/>
</dbReference>
<evidence type="ECO:0000313" key="6">
    <source>
        <dbReference type="Proteomes" id="UP000001947"/>
    </source>
</evidence>
<keyword evidence="1" id="KW-0732">Signal</keyword>
<proteinExistence type="predicted"/>
<dbReference type="Gene3D" id="2.60.120.260">
    <property type="entry name" value="Galactose-binding domain-like"/>
    <property type="match status" value="2"/>
</dbReference>
<dbReference type="CDD" id="cd04084">
    <property type="entry name" value="CBM6_xylanase-like"/>
    <property type="match status" value="1"/>
</dbReference>
<keyword evidence="2" id="KW-0472">Membrane</keyword>